<comment type="caution">
    <text evidence="1">The sequence shown here is derived from an EMBL/GenBank/DDBJ whole genome shotgun (WGS) entry which is preliminary data.</text>
</comment>
<keyword evidence="2" id="KW-1185">Reference proteome</keyword>
<name>A0A5B7F6T8_PORTR</name>
<protein>
    <submittedName>
        <fullName evidence="1">Uncharacterized protein</fullName>
    </submittedName>
</protein>
<sequence>MAAPGGTVTCPPLLASLSSGSLSVHVAPKYRTCRVEEEDMGWRGRVVMTRVIVMPAGGGSRSGNTKLVTMADGYGGETGR</sequence>
<dbReference type="EMBL" id="VSRR010004902">
    <property type="protein sequence ID" value="MPC41046.1"/>
    <property type="molecule type" value="Genomic_DNA"/>
</dbReference>
<dbReference type="AlphaFoldDB" id="A0A5B7F6T8"/>
<evidence type="ECO:0000313" key="1">
    <source>
        <dbReference type="EMBL" id="MPC41046.1"/>
    </source>
</evidence>
<dbReference type="Proteomes" id="UP000324222">
    <property type="component" value="Unassembled WGS sequence"/>
</dbReference>
<organism evidence="1 2">
    <name type="scientific">Portunus trituberculatus</name>
    <name type="common">Swimming crab</name>
    <name type="synonym">Neptunus trituberculatus</name>
    <dbReference type="NCBI Taxonomy" id="210409"/>
    <lineage>
        <taxon>Eukaryota</taxon>
        <taxon>Metazoa</taxon>
        <taxon>Ecdysozoa</taxon>
        <taxon>Arthropoda</taxon>
        <taxon>Crustacea</taxon>
        <taxon>Multicrustacea</taxon>
        <taxon>Malacostraca</taxon>
        <taxon>Eumalacostraca</taxon>
        <taxon>Eucarida</taxon>
        <taxon>Decapoda</taxon>
        <taxon>Pleocyemata</taxon>
        <taxon>Brachyura</taxon>
        <taxon>Eubrachyura</taxon>
        <taxon>Portunoidea</taxon>
        <taxon>Portunidae</taxon>
        <taxon>Portuninae</taxon>
        <taxon>Portunus</taxon>
    </lineage>
</organism>
<accession>A0A5B7F6T8</accession>
<reference evidence="1 2" key="1">
    <citation type="submission" date="2019-05" db="EMBL/GenBank/DDBJ databases">
        <title>Another draft genome of Portunus trituberculatus and its Hox gene families provides insights of decapod evolution.</title>
        <authorList>
            <person name="Jeong J.-H."/>
            <person name="Song I."/>
            <person name="Kim S."/>
            <person name="Choi T."/>
            <person name="Kim D."/>
            <person name="Ryu S."/>
            <person name="Kim W."/>
        </authorList>
    </citation>
    <scope>NUCLEOTIDE SEQUENCE [LARGE SCALE GENOMIC DNA]</scope>
    <source>
        <tissue evidence="1">Muscle</tissue>
    </source>
</reference>
<gene>
    <name evidence="1" type="ORF">E2C01_034627</name>
</gene>
<evidence type="ECO:0000313" key="2">
    <source>
        <dbReference type="Proteomes" id="UP000324222"/>
    </source>
</evidence>
<proteinExistence type="predicted"/>